<dbReference type="CDD" id="cd00038">
    <property type="entry name" value="CAP_ED"/>
    <property type="match status" value="1"/>
</dbReference>
<dbReference type="InterPro" id="IPR014710">
    <property type="entry name" value="RmlC-like_jellyroll"/>
</dbReference>
<reference evidence="3" key="1">
    <citation type="journal article" date="2013" name="Stand. Genomic Sci.">
        <title>Complete genome sequence of Desulfocapsa sulfexigens, a marine deltaproteobacterium specialized in disproportionating inorganic sulfur compounds.</title>
        <authorList>
            <person name="Finster K.W."/>
            <person name="Kjeldsen K.U."/>
            <person name="Kube M."/>
            <person name="Reinhardt R."/>
            <person name="Mussmann M."/>
            <person name="Amann R."/>
            <person name="Schreiber L."/>
        </authorList>
    </citation>
    <scope>NUCLEOTIDE SEQUENCE [LARGE SCALE GENOMIC DNA]</scope>
    <source>
        <strain evidence="3">DSM 10523 / SB164P1</strain>
    </source>
</reference>
<organism evidence="2 3">
    <name type="scientific">Desulfocapsa sulfexigens (strain DSM 10523 / SB164P1)</name>
    <dbReference type="NCBI Taxonomy" id="1167006"/>
    <lineage>
        <taxon>Bacteria</taxon>
        <taxon>Pseudomonadati</taxon>
        <taxon>Thermodesulfobacteriota</taxon>
        <taxon>Desulfobulbia</taxon>
        <taxon>Desulfobulbales</taxon>
        <taxon>Desulfocapsaceae</taxon>
        <taxon>Desulfocapsa</taxon>
    </lineage>
</organism>
<evidence type="ECO:0000313" key="2">
    <source>
        <dbReference type="EMBL" id="AGF76890.1"/>
    </source>
</evidence>
<feature type="domain" description="Cyclic nucleotide-binding" evidence="1">
    <location>
        <begin position="320"/>
        <end position="388"/>
    </location>
</feature>
<name>M1PAT2_DESSD</name>
<proteinExistence type="predicted"/>
<dbReference type="HOGENOM" id="CLU_477132_0_0_7"/>
<dbReference type="Pfam" id="PF00027">
    <property type="entry name" value="cNMP_binding"/>
    <property type="match status" value="1"/>
</dbReference>
<dbReference type="AlphaFoldDB" id="M1PAT2"/>
<protein>
    <submittedName>
        <fullName evidence="2">cAMP-binding protein</fullName>
    </submittedName>
</protein>
<dbReference type="RefSeq" id="WP_015402589.1">
    <property type="nucleotide sequence ID" value="NC_020304.1"/>
</dbReference>
<accession>M1PAT2</accession>
<dbReference type="EMBL" id="CP003985">
    <property type="protein sequence ID" value="AGF76890.1"/>
    <property type="molecule type" value="Genomic_DNA"/>
</dbReference>
<dbReference type="KEGG" id="dsf:UWK_00305"/>
<dbReference type="Gene3D" id="2.60.120.10">
    <property type="entry name" value="Jelly Rolls"/>
    <property type="match status" value="1"/>
</dbReference>
<evidence type="ECO:0000313" key="3">
    <source>
        <dbReference type="Proteomes" id="UP000011721"/>
    </source>
</evidence>
<dbReference type="SMART" id="SM00100">
    <property type="entry name" value="cNMP"/>
    <property type="match status" value="1"/>
</dbReference>
<dbReference type="InterPro" id="IPR000595">
    <property type="entry name" value="cNMP-bd_dom"/>
</dbReference>
<dbReference type="STRING" id="1167006.UWK_00305"/>
<dbReference type="SUPFAM" id="SSF51206">
    <property type="entry name" value="cAMP-binding domain-like"/>
    <property type="match status" value="1"/>
</dbReference>
<dbReference type="Proteomes" id="UP000011721">
    <property type="component" value="Chromosome"/>
</dbReference>
<dbReference type="PROSITE" id="PS50042">
    <property type="entry name" value="CNMP_BINDING_3"/>
    <property type="match status" value="1"/>
</dbReference>
<evidence type="ECO:0000259" key="1">
    <source>
        <dbReference type="PROSITE" id="PS50042"/>
    </source>
</evidence>
<dbReference type="OrthoDB" id="5428640at2"/>
<dbReference type="eggNOG" id="COG0664">
    <property type="taxonomic scope" value="Bacteria"/>
</dbReference>
<sequence>MSTFLSKISKLDSIQDVALLSNQGETLFFDQKNNTPGDRERASSYWNEIISDLDQPQMAEFAFTNGRYYLTRTPIGYLIIGLKNDKALEKIKQACATILTKLSNPALCKRLLLNLLTQSEDILKPNIIRELLPYADEEVATVLMFLLRREKEIAPLVKEELLLLICQTLGYCSNNDAIAVLKAFLASRKSGVNTPGEQVIEAVRISIEQLEQNHPPKTQDGLQKAPSPGVRKTVQADIPQQQQIDELLNRGKKDEAVALIMQLIEQCAGKKQFEAADRLRDYLIKINPMALLEIIRAADVIEGAKQSGIDKKHLETWSKLTEIFSSEEFSALYHAMALRSYTKGKTIVQQGSTARTLLFINGGQVQLQALNQDTLIPLSVKGAGEIIGIETFFQASVWTDQAKSLGCEVFLLSRQKLDALKEQHPSLEPKLSDFCASFQSVSAELTKTGRNRRQFKRKNVSGRISFAVLNTNGTEITTEAKGDLIDISTGGVAFSIHSSQKKNAAALFGRQLRISFQTTTTTQIIIRRGTVQAVRDIDLIGNEYSLHLEFSEQLSYSELQQIAGASPEARS</sequence>
<keyword evidence="3" id="KW-1185">Reference proteome</keyword>
<gene>
    <name evidence="2" type="ordered locus">UWK_00305</name>
</gene>
<dbReference type="InterPro" id="IPR018490">
    <property type="entry name" value="cNMP-bd_dom_sf"/>
</dbReference>